<dbReference type="EMBL" id="CP015101">
    <property type="protein sequence ID" value="ASJ03893.1"/>
    <property type="molecule type" value="Genomic_DNA"/>
</dbReference>
<keyword evidence="3" id="KW-1185">Reference proteome</keyword>
<dbReference type="RefSeq" id="WP_088863944.1">
    <property type="nucleotide sequence ID" value="NZ_CP015101.1"/>
</dbReference>
<reference evidence="2 3" key="1">
    <citation type="submission" date="2016-04" db="EMBL/GenBank/DDBJ databases">
        <title>Complete genome sequence of Thermococcus barossii type strain SHCK-94.</title>
        <authorList>
            <person name="Oger P.M."/>
        </authorList>
    </citation>
    <scope>NUCLEOTIDE SEQUENCE [LARGE SCALE GENOMIC DNA]</scope>
    <source>
        <strain evidence="2 3">SHCK-94</strain>
    </source>
</reference>
<evidence type="ECO:0000313" key="2">
    <source>
        <dbReference type="EMBL" id="ASJ03893.1"/>
    </source>
</evidence>
<keyword evidence="2" id="KW-0489">Methyltransferase</keyword>
<dbReference type="AlphaFoldDB" id="A0A2Z2ME82"/>
<dbReference type="Gene3D" id="3.40.50.150">
    <property type="entry name" value="Vaccinia Virus protein VP39"/>
    <property type="match status" value="1"/>
</dbReference>
<dbReference type="GeneID" id="33325176"/>
<proteinExistence type="predicted"/>
<protein>
    <submittedName>
        <fullName evidence="2">SAM-dependent methyltransferase</fullName>
    </submittedName>
</protein>
<dbReference type="InterPro" id="IPR041698">
    <property type="entry name" value="Methyltransf_25"/>
</dbReference>
<dbReference type="GO" id="GO:0008168">
    <property type="term" value="F:methyltransferase activity"/>
    <property type="evidence" value="ECO:0007669"/>
    <property type="project" value="UniProtKB-KW"/>
</dbReference>
<evidence type="ECO:0000259" key="1">
    <source>
        <dbReference type="Pfam" id="PF13649"/>
    </source>
</evidence>
<dbReference type="InterPro" id="IPR029063">
    <property type="entry name" value="SAM-dependent_MTases_sf"/>
</dbReference>
<dbReference type="GO" id="GO:0032259">
    <property type="term" value="P:methylation"/>
    <property type="evidence" value="ECO:0007669"/>
    <property type="project" value="UniProtKB-KW"/>
</dbReference>
<dbReference type="OrthoDB" id="84950at2157"/>
<gene>
    <name evidence="2" type="ORF">A3L01_00350</name>
</gene>
<organism evidence="2 3">
    <name type="scientific">Thermococcus barossii</name>
    <dbReference type="NCBI Taxonomy" id="54077"/>
    <lineage>
        <taxon>Archaea</taxon>
        <taxon>Methanobacteriati</taxon>
        <taxon>Methanobacteriota</taxon>
        <taxon>Thermococci</taxon>
        <taxon>Thermococcales</taxon>
        <taxon>Thermococcaceae</taxon>
        <taxon>Thermococcus</taxon>
    </lineage>
</organism>
<dbReference type="SUPFAM" id="SSF53335">
    <property type="entry name" value="S-adenosyl-L-methionine-dependent methyltransferases"/>
    <property type="match status" value="1"/>
</dbReference>
<feature type="domain" description="Methyltransferase" evidence="1">
    <location>
        <begin position="45"/>
        <end position="144"/>
    </location>
</feature>
<sequence>MSLEELYRYINWRMNPGDERARERFRKVKEFFREISDELPSSGKVLDICAGTGIAGVALAKVTGARLLTVLDARKDDLELAREWLKLAGIRPELRIVPGDAREVNKLVGEHDIALLWGFTMPHFDPFDAVRLFAGVALSLSDDGVFLVEDTDRVYWIMYRAGYRKFLVEGKRDGYTIASIHEGYDFVRGTFRRSYYLLPGFRRISGVDFHYWDISTQLAIGRIFFREARLIPGKGHGTENVWGVLYFRKPRKDVAKLVLEDFSAPL</sequence>
<accession>A0A2Z2ME82</accession>
<keyword evidence="2" id="KW-0808">Transferase</keyword>
<dbReference type="KEGG" id="tbs:A3L01_00350"/>
<dbReference type="Proteomes" id="UP000250272">
    <property type="component" value="Chromosome"/>
</dbReference>
<dbReference type="Pfam" id="PF13649">
    <property type="entry name" value="Methyltransf_25"/>
    <property type="match status" value="1"/>
</dbReference>
<dbReference type="CDD" id="cd02440">
    <property type="entry name" value="AdoMet_MTases"/>
    <property type="match status" value="1"/>
</dbReference>
<name>A0A2Z2ME82_9EURY</name>
<evidence type="ECO:0000313" key="3">
    <source>
        <dbReference type="Proteomes" id="UP000250272"/>
    </source>
</evidence>